<dbReference type="PANTHER" id="PTHR47031">
    <property type="entry name" value="SAP DNA-BINDING DOMAIN-CONTAINING PROTEIN"/>
    <property type="match status" value="1"/>
</dbReference>
<evidence type="ECO:0000313" key="3">
    <source>
        <dbReference type="EMBL" id="CAF0791975.1"/>
    </source>
</evidence>
<keyword evidence="6" id="KW-1185">Reference proteome</keyword>
<comment type="caution">
    <text evidence="5">The sequence shown here is derived from an EMBL/GenBank/DDBJ whole genome shotgun (WGS) entry which is preliminary data.</text>
</comment>
<dbReference type="Proteomes" id="UP000663877">
    <property type="component" value="Unassembled WGS sequence"/>
</dbReference>
<name>A0A814EZ30_9BILA</name>
<dbReference type="SMART" id="SM00513">
    <property type="entry name" value="SAP"/>
    <property type="match status" value="1"/>
</dbReference>
<dbReference type="AlphaFoldDB" id="A0A814EZ30"/>
<sequence length="77" mass="8689">MSDSEEFDSLKVIELQNELKKRGLDTKGRKVDLIERLRQAVNSETEGDTTRQNSMFTDDESVAAVINDDIISSSIVR</sequence>
<organism evidence="5 7">
    <name type="scientific">Adineta steineri</name>
    <dbReference type="NCBI Taxonomy" id="433720"/>
    <lineage>
        <taxon>Eukaryota</taxon>
        <taxon>Metazoa</taxon>
        <taxon>Spiralia</taxon>
        <taxon>Gnathifera</taxon>
        <taxon>Rotifera</taxon>
        <taxon>Eurotatoria</taxon>
        <taxon>Bdelloidea</taxon>
        <taxon>Adinetida</taxon>
        <taxon>Adinetidae</taxon>
        <taxon>Adineta</taxon>
    </lineage>
</organism>
<dbReference type="EMBL" id="CAJNOG010000027">
    <property type="protein sequence ID" value="CAF0791975.1"/>
    <property type="molecule type" value="Genomic_DNA"/>
</dbReference>
<evidence type="ECO:0000259" key="1">
    <source>
        <dbReference type="PROSITE" id="PS50800"/>
    </source>
</evidence>
<evidence type="ECO:0000313" key="7">
    <source>
        <dbReference type="Proteomes" id="UP000663891"/>
    </source>
</evidence>
<dbReference type="OrthoDB" id="79455at2759"/>
<dbReference type="EMBL" id="CAJNON010000109">
    <property type="protein sequence ID" value="CAF0978811.1"/>
    <property type="molecule type" value="Genomic_DNA"/>
</dbReference>
<dbReference type="Proteomes" id="UP000663845">
    <property type="component" value="Unassembled WGS sequence"/>
</dbReference>
<dbReference type="PANTHER" id="PTHR47031:SF3">
    <property type="entry name" value="SAP DOMAIN-CONTAINING PROTEIN"/>
    <property type="match status" value="1"/>
</dbReference>
<dbReference type="SUPFAM" id="SSF68906">
    <property type="entry name" value="SAP domain"/>
    <property type="match status" value="1"/>
</dbReference>
<dbReference type="InterPro" id="IPR036361">
    <property type="entry name" value="SAP_dom_sf"/>
</dbReference>
<dbReference type="Pfam" id="PF02037">
    <property type="entry name" value="SAP"/>
    <property type="match status" value="1"/>
</dbReference>
<dbReference type="Gene3D" id="1.10.720.30">
    <property type="entry name" value="SAP domain"/>
    <property type="match status" value="1"/>
</dbReference>
<feature type="domain" description="SAP" evidence="1">
    <location>
        <begin position="7"/>
        <end position="41"/>
    </location>
</feature>
<protein>
    <recommendedName>
        <fullName evidence="1">SAP domain-containing protein</fullName>
    </recommendedName>
</protein>
<evidence type="ECO:0000313" key="4">
    <source>
        <dbReference type="EMBL" id="CAF0910900.1"/>
    </source>
</evidence>
<gene>
    <name evidence="2" type="ORF">BJG266_LOCUS766</name>
    <name evidence="3" type="ORF">JYZ213_LOCUS4780</name>
    <name evidence="4" type="ORF">QVE165_LOCUS9998</name>
    <name evidence="5" type="ORF">VCS650_LOCUS13551</name>
</gene>
<evidence type="ECO:0000313" key="5">
    <source>
        <dbReference type="EMBL" id="CAF0978811.1"/>
    </source>
</evidence>
<dbReference type="PROSITE" id="PS50800">
    <property type="entry name" value="SAP"/>
    <property type="match status" value="1"/>
</dbReference>
<dbReference type="Proteomes" id="UP000663891">
    <property type="component" value="Unassembled WGS sequence"/>
</dbReference>
<dbReference type="EMBL" id="CAJNOM010000046">
    <property type="protein sequence ID" value="CAF0910900.1"/>
    <property type="molecule type" value="Genomic_DNA"/>
</dbReference>
<evidence type="ECO:0000313" key="6">
    <source>
        <dbReference type="Proteomes" id="UP000663832"/>
    </source>
</evidence>
<dbReference type="Proteomes" id="UP000663832">
    <property type="component" value="Unassembled WGS sequence"/>
</dbReference>
<proteinExistence type="predicted"/>
<accession>A0A814EZ30</accession>
<reference evidence="5" key="1">
    <citation type="submission" date="2021-02" db="EMBL/GenBank/DDBJ databases">
        <authorList>
            <person name="Nowell W R."/>
        </authorList>
    </citation>
    <scope>NUCLEOTIDE SEQUENCE</scope>
</reference>
<dbReference type="EMBL" id="CAJNOI010000002">
    <property type="protein sequence ID" value="CAF0726170.1"/>
    <property type="molecule type" value="Genomic_DNA"/>
</dbReference>
<evidence type="ECO:0000313" key="2">
    <source>
        <dbReference type="EMBL" id="CAF0726170.1"/>
    </source>
</evidence>
<dbReference type="InterPro" id="IPR003034">
    <property type="entry name" value="SAP_dom"/>
</dbReference>